<evidence type="ECO:0000256" key="4">
    <source>
        <dbReference type="ARBA" id="ARBA00022801"/>
    </source>
</evidence>
<evidence type="ECO:0000256" key="2">
    <source>
        <dbReference type="ARBA" id="ARBA00022722"/>
    </source>
</evidence>
<sequence>MTQRVIVDSNVLASRVRLDWLFHLQIDNEGMFSLYASNDIYAETVRVLRKRNPRARGKMIRDRVGKIKACLGEKVSDLPDDLPFSGTDEGDYHVHAAAIEGQADILLTFNKSVDFTADPDNEPYEIYHPDDFFQLVIQSNPSCLLPTVRGQFEYWSLRPKHNGLERALHDAQCPEFAKIVREALSEIAQRM</sequence>
<evidence type="ECO:0000256" key="3">
    <source>
        <dbReference type="ARBA" id="ARBA00022723"/>
    </source>
</evidence>
<dbReference type="EMBL" id="CP126969">
    <property type="protein sequence ID" value="WIM67379.1"/>
    <property type="molecule type" value="Genomic_DNA"/>
</dbReference>
<feature type="domain" description="PIN" evidence="6">
    <location>
        <begin position="4"/>
        <end position="111"/>
    </location>
</feature>
<dbReference type="Pfam" id="PF13470">
    <property type="entry name" value="PIN_3"/>
    <property type="match status" value="1"/>
</dbReference>
<evidence type="ECO:0000256" key="1">
    <source>
        <dbReference type="ARBA" id="ARBA00022649"/>
    </source>
</evidence>
<dbReference type="Proteomes" id="UP001225598">
    <property type="component" value="Chromosome"/>
</dbReference>
<dbReference type="CDD" id="cd09854">
    <property type="entry name" value="PIN_VapC-like"/>
    <property type="match status" value="1"/>
</dbReference>
<dbReference type="SUPFAM" id="SSF88723">
    <property type="entry name" value="PIN domain-like"/>
    <property type="match status" value="1"/>
</dbReference>
<evidence type="ECO:0000313" key="7">
    <source>
        <dbReference type="EMBL" id="WIM67379.1"/>
    </source>
</evidence>
<accession>A0ABY8VD47</accession>
<dbReference type="RefSeq" id="WP_284824432.1">
    <property type="nucleotide sequence ID" value="NZ_CP126969.1"/>
</dbReference>
<evidence type="ECO:0000259" key="6">
    <source>
        <dbReference type="Pfam" id="PF13470"/>
    </source>
</evidence>
<dbReference type="InterPro" id="IPR029060">
    <property type="entry name" value="PIN-like_dom_sf"/>
</dbReference>
<evidence type="ECO:0000256" key="5">
    <source>
        <dbReference type="ARBA" id="ARBA00022842"/>
    </source>
</evidence>
<gene>
    <name evidence="7" type="ORF">QP027_09765</name>
</gene>
<keyword evidence="4" id="KW-0378">Hydrolase</keyword>
<protein>
    <submittedName>
        <fullName evidence="7">PIN domain-containing protein</fullName>
    </submittedName>
</protein>
<reference evidence="7 8" key="1">
    <citation type="submission" date="2023-05" db="EMBL/GenBank/DDBJ databases">
        <title>Corynebacterium suedekumii sp. nov. and Corynebacterium breve sp. nov. isolated from raw cow's milk.</title>
        <authorList>
            <person name="Baer M.K."/>
            <person name="Mehl L."/>
            <person name="Hellmuth R."/>
            <person name="Marke G."/>
            <person name="Lipski A."/>
        </authorList>
    </citation>
    <scope>NUCLEOTIDE SEQUENCE [LARGE SCALE GENOMIC DNA]</scope>
    <source>
        <strain evidence="7 8">R4</strain>
    </source>
</reference>
<name>A0ABY8VD47_9CORY</name>
<evidence type="ECO:0000313" key="8">
    <source>
        <dbReference type="Proteomes" id="UP001225598"/>
    </source>
</evidence>
<proteinExistence type="predicted"/>
<keyword evidence="1" id="KW-1277">Toxin-antitoxin system</keyword>
<dbReference type="InterPro" id="IPR002716">
    <property type="entry name" value="PIN_dom"/>
</dbReference>
<organism evidence="7 8">
    <name type="scientific">Corynebacterium breve</name>
    <dbReference type="NCBI Taxonomy" id="3049799"/>
    <lineage>
        <taxon>Bacteria</taxon>
        <taxon>Bacillati</taxon>
        <taxon>Actinomycetota</taxon>
        <taxon>Actinomycetes</taxon>
        <taxon>Mycobacteriales</taxon>
        <taxon>Corynebacteriaceae</taxon>
        <taxon>Corynebacterium</taxon>
    </lineage>
</organism>
<keyword evidence="8" id="KW-1185">Reference proteome</keyword>
<keyword evidence="3" id="KW-0479">Metal-binding</keyword>
<keyword evidence="2" id="KW-0540">Nuclease</keyword>
<keyword evidence="5" id="KW-0460">Magnesium</keyword>